<comment type="caution">
    <text evidence="3">The sequence shown here is derived from an EMBL/GenBank/DDBJ whole genome shotgun (WGS) entry which is preliminary data.</text>
</comment>
<dbReference type="PANTHER" id="PTHR34512">
    <property type="entry name" value="CELL SURFACE PROTEIN"/>
    <property type="match status" value="1"/>
</dbReference>
<evidence type="ECO:0000259" key="2">
    <source>
        <dbReference type="Pfam" id="PF13360"/>
    </source>
</evidence>
<dbReference type="Pfam" id="PF13360">
    <property type="entry name" value="PQQ_2"/>
    <property type="match status" value="2"/>
</dbReference>
<dbReference type="RefSeq" id="WP_005554251.1">
    <property type="nucleotide sequence ID" value="NZ_AOIB01000014.1"/>
</dbReference>
<accession>L9XE29</accession>
<dbReference type="STRING" id="1227497.C491_05016"/>
<dbReference type="Gene3D" id="2.130.10.10">
    <property type="entry name" value="YVTN repeat-like/Quinoprotein amine dehydrogenase"/>
    <property type="match status" value="1"/>
</dbReference>
<dbReference type="Proteomes" id="UP000011688">
    <property type="component" value="Unassembled WGS sequence"/>
</dbReference>
<name>L9XE29_9EURY</name>
<dbReference type="PATRIC" id="fig|1227497.3.peg.1034"/>
<keyword evidence="4" id="KW-1185">Reference proteome</keyword>
<dbReference type="EMBL" id="AOIB01000014">
    <property type="protein sequence ID" value="ELY59701.1"/>
    <property type="molecule type" value="Genomic_DNA"/>
</dbReference>
<feature type="compositionally biased region" description="Acidic residues" evidence="1">
    <location>
        <begin position="409"/>
        <end position="575"/>
    </location>
</feature>
<dbReference type="eggNOG" id="arCOG02556">
    <property type="taxonomic scope" value="Archaea"/>
</dbReference>
<feature type="region of interest" description="Disordered" evidence="1">
    <location>
        <begin position="406"/>
        <end position="585"/>
    </location>
</feature>
<dbReference type="AlphaFoldDB" id="L9XE29"/>
<evidence type="ECO:0000313" key="4">
    <source>
        <dbReference type="Proteomes" id="UP000011688"/>
    </source>
</evidence>
<protein>
    <submittedName>
        <fullName evidence="3">Pyrrolo-quinoline quinone beta-propeller repeat protein</fullName>
    </submittedName>
</protein>
<dbReference type="InterPro" id="IPR018391">
    <property type="entry name" value="PQQ_b-propeller_rpt"/>
</dbReference>
<dbReference type="Gene3D" id="2.40.10.480">
    <property type="match status" value="1"/>
</dbReference>
<dbReference type="SUPFAM" id="SSF50998">
    <property type="entry name" value="Quinoprotein alcohol dehydrogenase-like"/>
    <property type="match status" value="1"/>
</dbReference>
<proteinExistence type="predicted"/>
<dbReference type="SMART" id="SM00564">
    <property type="entry name" value="PQQ"/>
    <property type="match status" value="5"/>
</dbReference>
<feature type="domain" description="Pyrrolo-quinoline quinone repeat" evidence="2">
    <location>
        <begin position="237"/>
        <end position="377"/>
    </location>
</feature>
<dbReference type="PANTHER" id="PTHR34512:SF30">
    <property type="entry name" value="OUTER MEMBRANE PROTEIN ASSEMBLY FACTOR BAMB"/>
    <property type="match status" value="1"/>
</dbReference>
<gene>
    <name evidence="3" type="ORF">C491_05016</name>
</gene>
<feature type="region of interest" description="Disordered" evidence="1">
    <location>
        <begin position="601"/>
        <end position="621"/>
    </location>
</feature>
<feature type="region of interest" description="Disordered" evidence="1">
    <location>
        <begin position="21"/>
        <end position="58"/>
    </location>
</feature>
<evidence type="ECO:0000313" key="3">
    <source>
        <dbReference type="EMBL" id="ELY59701.1"/>
    </source>
</evidence>
<dbReference type="InterPro" id="IPR011047">
    <property type="entry name" value="Quinoprotein_ADH-like_sf"/>
</dbReference>
<dbReference type="InterPro" id="IPR002372">
    <property type="entry name" value="PQQ_rpt_dom"/>
</dbReference>
<dbReference type="OrthoDB" id="136681at2157"/>
<dbReference type="eggNOG" id="arCOG04450">
    <property type="taxonomic scope" value="Archaea"/>
</dbReference>
<organism evidence="3 4">
    <name type="scientific">Natronococcus amylolyticus DSM 10524</name>
    <dbReference type="NCBI Taxonomy" id="1227497"/>
    <lineage>
        <taxon>Archaea</taxon>
        <taxon>Methanobacteriati</taxon>
        <taxon>Methanobacteriota</taxon>
        <taxon>Stenosarchaea group</taxon>
        <taxon>Halobacteria</taxon>
        <taxon>Halobacteriales</taxon>
        <taxon>Natrialbaceae</taxon>
        <taxon>Natronococcus</taxon>
    </lineage>
</organism>
<sequence>MTKWRRRSVLATGATLTAGGALASIGAGEESTDDLPDPDRDPNPGMDEDWPSFDGDAGHARYVPDGTALDGDALEAAWSVDFGFGRDAGVAVADDVVYATNANGVVALDVADGSIIWENTDVDANAPSVVDDTVYVTGDELFALDIADGSVRWQTEFEPEDPIQSQTVAYGGVFVVVNGTLYALETDDGSVRWEIDTLTAETQHDDEGEQEYDFLDTTAAANGVVYAGAGDLEGGATVALDPDTGDEVWRGDSNFYTGGAQARATSTAVVVSRVDFYARVLLDAQTGEHIAKVSAEGISVTLGKERYLSGYEADQLTGSAYHGDEDDWGVDVSRNVGRAIIAGDTVYVYFRGTDATYGEYDGELVALDKDDGSERWAIQAGELPVGNVLGISDETLYVEHEDSLVALREEDDGDEETGEDDEGDEGDGENGDDAEDDGEEDESEETADDDRGDGDDEDDDDGEEESEDQRDDHDEQYDGDEEGEADDNEGVADDEDESENGDDEQYDGEEYDSDDDGDDEIDDSEEDDIGDEDDSDDEDGDIGDEDDVDDSEEDDIGDEDNSDDEDGDIDDDEADSVPGFTTGAGLVSGALGLEWLRRRAAADEQADAAAEPPTSGEERTE</sequence>
<reference evidence="3 4" key="1">
    <citation type="journal article" date="2014" name="PLoS Genet.">
        <title>Phylogenetically driven sequencing of extremely halophilic archaea reveals strategies for static and dynamic osmo-response.</title>
        <authorList>
            <person name="Becker E.A."/>
            <person name="Seitzer P.M."/>
            <person name="Tritt A."/>
            <person name="Larsen D."/>
            <person name="Krusor M."/>
            <person name="Yao A.I."/>
            <person name="Wu D."/>
            <person name="Madern D."/>
            <person name="Eisen J.A."/>
            <person name="Darling A.E."/>
            <person name="Facciotti M.T."/>
        </authorList>
    </citation>
    <scope>NUCLEOTIDE SEQUENCE [LARGE SCALE GENOMIC DNA]</scope>
    <source>
        <strain evidence="3 4">DSM 10524</strain>
    </source>
</reference>
<dbReference type="InterPro" id="IPR015943">
    <property type="entry name" value="WD40/YVTN_repeat-like_dom_sf"/>
</dbReference>
<evidence type="ECO:0000256" key="1">
    <source>
        <dbReference type="SAM" id="MobiDB-lite"/>
    </source>
</evidence>
<feature type="domain" description="Pyrrolo-quinoline quinone repeat" evidence="2">
    <location>
        <begin position="75"/>
        <end position="229"/>
    </location>
</feature>